<dbReference type="RefSeq" id="WP_141611954.1">
    <property type="nucleotide sequence ID" value="NZ_VIGC02000034.1"/>
</dbReference>
<dbReference type="PROSITE" id="PS00856">
    <property type="entry name" value="GUANYLATE_KINASE_1"/>
    <property type="match status" value="1"/>
</dbReference>
<dbReference type="CDD" id="cd00071">
    <property type="entry name" value="GMPK"/>
    <property type="match status" value="1"/>
</dbReference>
<evidence type="ECO:0000256" key="2">
    <source>
        <dbReference type="ARBA" id="ARBA00012961"/>
    </source>
</evidence>
<dbReference type="InterPro" id="IPR008144">
    <property type="entry name" value="Guanylate_kin-like_dom"/>
</dbReference>
<dbReference type="Pfam" id="PF00625">
    <property type="entry name" value="Guanylate_kin"/>
    <property type="match status" value="1"/>
</dbReference>
<comment type="caution">
    <text evidence="11">The sequence shown here is derived from an EMBL/GenBank/DDBJ whole genome shotgun (WGS) entry which is preliminary data.</text>
</comment>
<dbReference type="EC" id="2.7.4.8" evidence="2 9"/>
<name>A0A540VAB2_9CHLR</name>
<keyword evidence="7 9" id="KW-0067">ATP-binding</keyword>
<sequence>MTQISERDHEIDALYESLNRPRPVLVVLSGPSGVGKDATLNLMKQYYPSFHFVVTATTRPIRPGEVHGRDYYFVSMSEFAEMIEQGELLEYAVVYGEYKGIPKKHLREALASGQDVIMRIDVQGAATIRKLIPNAVTIFLTAESEEELIRRLRERKTEPPDKLKMRIATARQELRRIMEFDYVVVNREHQLEKTVEQVISIIIAEKSRVDWTPVEL</sequence>
<dbReference type="Proteomes" id="UP000317371">
    <property type="component" value="Unassembled WGS sequence"/>
</dbReference>
<dbReference type="NCBIfam" id="TIGR03263">
    <property type="entry name" value="guanyl_kin"/>
    <property type="match status" value="1"/>
</dbReference>
<evidence type="ECO:0000313" key="11">
    <source>
        <dbReference type="EMBL" id="TQE93716.1"/>
    </source>
</evidence>
<evidence type="ECO:0000256" key="1">
    <source>
        <dbReference type="ARBA" id="ARBA00005790"/>
    </source>
</evidence>
<evidence type="ECO:0000256" key="4">
    <source>
        <dbReference type="ARBA" id="ARBA00022679"/>
    </source>
</evidence>
<dbReference type="FunCoup" id="A0A540VAB2">
    <property type="interactions" value="438"/>
</dbReference>
<proteinExistence type="inferred from homology"/>
<dbReference type="GO" id="GO:0005829">
    <property type="term" value="C:cytosol"/>
    <property type="evidence" value="ECO:0007669"/>
    <property type="project" value="TreeGrafter"/>
</dbReference>
<dbReference type="EMBL" id="VIGC01000034">
    <property type="protein sequence ID" value="TQE93716.1"/>
    <property type="molecule type" value="Genomic_DNA"/>
</dbReference>
<keyword evidence="12" id="KW-1185">Reference proteome</keyword>
<evidence type="ECO:0000256" key="7">
    <source>
        <dbReference type="ARBA" id="ARBA00022840"/>
    </source>
</evidence>
<dbReference type="AlphaFoldDB" id="A0A540VAB2"/>
<reference evidence="11 12" key="1">
    <citation type="submission" date="2019-06" db="EMBL/GenBank/DDBJ databases">
        <title>Genome sequence of Litorilinea aerophila BAA-2444.</title>
        <authorList>
            <person name="Maclea K.S."/>
            <person name="Maurais E.G."/>
            <person name="Iannazzi L.C."/>
        </authorList>
    </citation>
    <scope>NUCLEOTIDE SEQUENCE [LARGE SCALE GENOMIC DNA]</scope>
    <source>
        <strain evidence="11 12">ATCC BAA-2444</strain>
    </source>
</reference>
<dbReference type="InterPro" id="IPR027417">
    <property type="entry name" value="P-loop_NTPase"/>
</dbReference>
<organism evidence="11 12">
    <name type="scientific">Litorilinea aerophila</name>
    <dbReference type="NCBI Taxonomy" id="1204385"/>
    <lineage>
        <taxon>Bacteria</taxon>
        <taxon>Bacillati</taxon>
        <taxon>Chloroflexota</taxon>
        <taxon>Caldilineae</taxon>
        <taxon>Caldilineales</taxon>
        <taxon>Caldilineaceae</taxon>
        <taxon>Litorilinea</taxon>
    </lineage>
</organism>
<comment type="catalytic activity">
    <reaction evidence="9">
        <text>GMP + ATP = GDP + ADP</text>
        <dbReference type="Rhea" id="RHEA:20780"/>
        <dbReference type="ChEBI" id="CHEBI:30616"/>
        <dbReference type="ChEBI" id="CHEBI:58115"/>
        <dbReference type="ChEBI" id="CHEBI:58189"/>
        <dbReference type="ChEBI" id="CHEBI:456216"/>
        <dbReference type="EC" id="2.7.4.8"/>
    </reaction>
</comment>
<keyword evidence="5 9" id="KW-0547">Nucleotide-binding</keyword>
<evidence type="ECO:0000256" key="5">
    <source>
        <dbReference type="ARBA" id="ARBA00022741"/>
    </source>
</evidence>
<dbReference type="HAMAP" id="MF_00328">
    <property type="entry name" value="Guanylate_kinase"/>
    <property type="match status" value="1"/>
</dbReference>
<feature type="binding site" evidence="9">
    <location>
        <begin position="30"/>
        <end position="37"/>
    </location>
    <ligand>
        <name>ATP</name>
        <dbReference type="ChEBI" id="CHEBI:30616"/>
    </ligand>
</feature>
<comment type="similarity">
    <text evidence="1 9">Belongs to the guanylate kinase family.</text>
</comment>
<keyword evidence="9" id="KW-0963">Cytoplasm</keyword>
<dbReference type="PANTHER" id="PTHR23117:SF13">
    <property type="entry name" value="GUANYLATE KINASE"/>
    <property type="match status" value="1"/>
</dbReference>
<dbReference type="NCBIfam" id="NF011325">
    <property type="entry name" value="PRK14738.1"/>
    <property type="match status" value="1"/>
</dbReference>
<dbReference type="GO" id="GO:0004385">
    <property type="term" value="F:GMP kinase activity"/>
    <property type="evidence" value="ECO:0007669"/>
    <property type="project" value="UniProtKB-UniRule"/>
</dbReference>
<evidence type="ECO:0000259" key="10">
    <source>
        <dbReference type="PROSITE" id="PS50052"/>
    </source>
</evidence>
<protein>
    <recommendedName>
        <fullName evidence="3 9">Guanylate kinase</fullName>
        <ecNumber evidence="2 9">2.7.4.8</ecNumber>
    </recommendedName>
    <alternativeName>
        <fullName evidence="8 9">GMP kinase</fullName>
    </alternativeName>
</protein>
<feature type="domain" description="Guanylate kinase-like" evidence="10">
    <location>
        <begin position="23"/>
        <end position="203"/>
    </location>
</feature>
<keyword evidence="4 9" id="KW-0808">Transferase</keyword>
<dbReference type="GO" id="GO:0005524">
    <property type="term" value="F:ATP binding"/>
    <property type="evidence" value="ECO:0007669"/>
    <property type="project" value="UniProtKB-UniRule"/>
</dbReference>
<gene>
    <name evidence="9" type="primary">gmk</name>
    <name evidence="11" type="ORF">FKZ61_20100</name>
</gene>
<evidence type="ECO:0000256" key="3">
    <source>
        <dbReference type="ARBA" id="ARBA00016296"/>
    </source>
</evidence>
<evidence type="ECO:0000256" key="6">
    <source>
        <dbReference type="ARBA" id="ARBA00022777"/>
    </source>
</evidence>
<comment type="function">
    <text evidence="9">Essential for recycling GMP and indirectly, cGMP.</text>
</comment>
<dbReference type="SMART" id="SM00072">
    <property type="entry name" value="GuKc"/>
    <property type="match status" value="1"/>
</dbReference>
<evidence type="ECO:0000313" key="12">
    <source>
        <dbReference type="Proteomes" id="UP000317371"/>
    </source>
</evidence>
<dbReference type="PANTHER" id="PTHR23117">
    <property type="entry name" value="GUANYLATE KINASE-RELATED"/>
    <property type="match status" value="1"/>
</dbReference>
<dbReference type="Gene3D" id="3.40.50.300">
    <property type="entry name" value="P-loop containing nucleotide triphosphate hydrolases"/>
    <property type="match status" value="1"/>
</dbReference>
<accession>A0A540VAB2</accession>
<dbReference type="OrthoDB" id="9808150at2"/>
<comment type="subcellular location">
    <subcellularLocation>
        <location evidence="9">Cytoplasm</location>
    </subcellularLocation>
</comment>
<dbReference type="InterPro" id="IPR008145">
    <property type="entry name" value="GK/Ca_channel_bsu"/>
</dbReference>
<dbReference type="SUPFAM" id="SSF52540">
    <property type="entry name" value="P-loop containing nucleoside triphosphate hydrolases"/>
    <property type="match status" value="1"/>
</dbReference>
<dbReference type="PROSITE" id="PS50052">
    <property type="entry name" value="GUANYLATE_KINASE_2"/>
    <property type="match status" value="1"/>
</dbReference>
<evidence type="ECO:0000256" key="9">
    <source>
        <dbReference type="HAMAP-Rule" id="MF_00328"/>
    </source>
</evidence>
<dbReference type="InterPro" id="IPR017665">
    <property type="entry name" value="Guanylate_kinase"/>
</dbReference>
<dbReference type="InterPro" id="IPR020590">
    <property type="entry name" value="Guanylate_kinase_CS"/>
</dbReference>
<dbReference type="InParanoid" id="A0A540VAB2"/>
<keyword evidence="6 9" id="KW-0418">Kinase</keyword>
<evidence type="ECO:0000256" key="8">
    <source>
        <dbReference type="ARBA" id="ARBA00030128"/>
    </source>
</evidence>